<evidence type="ECO:0000313" key="1">
    <source>
        <dbReference type="EMBL" id="KAE9402742.1"/>
    </source>
</evidence>
<dbReference type="AlphaFoldDB" id="A0A6A4HU47"/>
<keyword evidence="2" id="KW-1185">Reference proteome</keyword>
<organism evidence="1 2">
    <name type="scientific">Gymnopus androsaceus JB14</name>
    <dbReference type="NCBI Taxonomy" id="1447944"/>
    <lineage>
        <taxon>Eukaryota</taxon>
        <taxon>Fungi</taxon>
        <taxon>Dikarya</taxon>
        <taxon>Basidiomycota</taxon>
        <taxon>Agaricomycotina</taxon>
        <taxon>Agaricomycetes</taxon>
        <taxon>Agaricomycetidae</taxon>
        <taxon>Agaricales</taxon>
        <taxon>Marasmiineae</taxon>
        <taxon>Omphalotaceae</taxon>
        <taxon>Gymnopus</taxon>
    </lineage>
</organism>
<dbReference type="Proteomes" id="UP000799118">
    <property type="component" value="Unassembled WGS sequence"/>
</dbReference>
<protein>
    <submittedName>
        <fullName evidence="1">Uncharacterized protein</fullName>
    </submittedName>
</protein>
<dbReference type="EMBL" id="ML769432">
    <property type="protein sequence ID" value="KAE9402742.1"/>
    <property type="molecule type" value="Genomic_DNA"/>
</dbReference>
<gene>
    <name evidence="1" type="ORF">BT96DRAFT_974148</name>
</gene>
<accession>A0A6A4HU47</accession>
<evidence type="ECO:0000313" key="2">
    <source>
        <dbReference type="Proteomes" id="UP000799118"/>
    </source>
</evidence>
<reference evidence="1" key="1">
    <citation type="journal article" date="2019" name="Environ. Microbiol.">
        <title>Fungal ecological strategies reflected in gene transcription - a case study of two litter decomposers.</title>
        <authorList>
            <person name="Barbi F."/>
            <person name="Kohler A."/>
            <person name="Barry K."/>
            <person name="Baskaran P."/>
            <person name="Daum C."/>
            <person name="Fauchery L."/>
            <person name="Ihrmark K."/>
            <person name="Kuo A."/>
            <person name="LaButti K."/>
            <person name="Lipzen A."/>
            <person name="Morin E."/>
            <person name="Grigoriev I.V."/>
            <person name="Henrissat B."/>
            <person name="Lindahl B."/>
            <person name="Martin F."/>
        </authorList>
    </citation>
    <scope>NUCLEOTIDE SEQUENCE</scope>
    <source>
        <strain evidence="1">JB14</strain>
    </source>
</reference>
<sequence length="181" mass="20361">MSINSASNLLKGSYISATSPSKVGVRFQDFNTRDRNGSIPILCASALDMHRDWIIFTNPECEIAEFWQEDWSRGGREEVWGDTKTLNESRSYGLGRVVSTRIWTILDNEFVKAHEDWIRKDSRIYNGLGVESSSNIGLSNVKEVKEGQMQHDRTMSTQPGSEVLLTRMMDNDLRPGSALGG</sequence>
<proteinExistence type="predicted"/>
<name>A0A6A4HU47_9AGAR</name>